<feature type="domain" description="HAMP" evidence="14">
    <location>
        <begin position="175"/>
        <end position="228"/>
    </location>
</feature>
<comment type="caution">
    <text evidence="15">The sequence shown here is derived from an EMBL/GenBank/DDBJ whole genome shotgun (WGS) entry which is preliminary data.</text>
</comment>
<dbReference type="CDD" id="cd00082">
    <property type="entry name" value="HisKA"/>
    <property type="match status" value="1"/>
</dbReference>
<keyword evidence="16" id="KW-1185">Reference proteome</keyword>
<evidence type="ECO:0000256" key="10">
    <source>
        <dbReference type="ARBA" id="ARBA00022989"/>
    </source>
</evidence>
<evidence type="ECO:0000313" key="15">
    <source>
        <dbReference type="EMBL" id="OOY10923.1"/>
    </source>
</evidence>
<dbReference type="SUPFAM" id="SSF47384">
    <property type="entry name" value="Homodimeric domain of signal transducing histidine kinase"/>
    <property type="match status" value="1"/>
</dbReference>
<keyword evidence="11" id="KW-0902">Two-component regulatory system</keyword>
<accession>A0ABX3MLF6</accession>
<protein>
    <recommendedName>
        <fullName evidence="3">histidine kinase</fullName>
        <ecNumber evidence="3">2.7.13.3</ecNumber>
    </recommendedName>
</protein>
<evidence type="ECO:0000256" key="12">
    <source>
        <dbReference type="SAM" id="Phobius"/>
    </source>
</evidence>
<sequence length="455" mass="49307">MSLRLRLFLILTGATLAVWLSAVLWIEHSTRAELTRVLDARLVEAARMVSSLVSRNQIALNRDDPARISLPDSADYEHQQFCQIWSFTNGLVGRSDGAPRAQLVPANATGFRDITQDGKALRVYTIVDPVLGGQVTVGDSLAVRDRLVHDVISGFLWPGLAILPVMWGLIWLAISTGLSPLARLARELEARRSDDLSALPATTTHPQEIRPVAAALDDLLARLAAARARERDFIAFAAHEMKTPLAGLKTQAHIARRAEDSAVRDHALQAISTSVDRTDRMVHQLLDLAQVESRERRVAPIDLETTLAQVLGDLADVADRRNIGLALDTGERPAAIRDDPFLITIALRNLIENAIQASPLGSEVLVRVGRTASGIRIDIRDAGPGLPPSIARVAHEKFVKGNNVDPRGSGLGLAIANDALMPTGAEIRFEMQADGHHTIVTLPHVPEPGPEHDAG</sequence>
<evidence type="ECO:0000256" key="9">
    <source>
        <dbReference type="ARBA" id="ARBA00022840"/>
    </source>
</evidence>
<dbReference type="InterPro" id="IPR003661">
    <property type="entry name" value="HisK_dim/P_dom"/>
</dbReference>
<dbReference type="InterPro" id="IPR036097">
    <property type="entry name" value="HisK_dim/P_sf"/>
</dbReference>
<evidence type="ECO:0000256" key="4">
    <source>
        <dbReference type="ARBA" id="ARBA00022553"/>
    </source>
</evidence>
<keyword evidence="12" id="KW-0472">Membrane</keyword>
<dbReference type="Proteomes" id="UP000242224">
    <property type="component" value="Unassembled WGS sequence"/>
</dbReference>
<evidence type="ECO:0000256" key="8">
    <source>
        <dbReference type="ARBA" id="ARBA00022777"/>
    </source>
</evidence>
<evidence type="ECO:0000259" key="13">
    <source>
        <dbReference type="PROSITE" id="PS50109"/>
    </source>
</evidence>
<evidence type="ECO:0000313" key="16">
    <source>
        <dbReference type="Proteomes" id="UP000242224"/>
    </source>
</evidence>
<dbReference type="PANTHER" id="PTHR45436:SF14">
    <property type="entry name" value="SENSOR PROTEIN QSEC"/>
    <property type="match status" value="1"/>
</dbReference>
<dbReference type="SMART" id="SM00387">
    <property type="entry name" value="HATPase_c"/>
    <property type="match status" value="1"/>
</dbReference>
<dbReference type="PROSITE" id="PS50109">
    <property type="entry name" value="HIS_KIN"/>
    <property type="match status" value="1"/>
</dbReference>
<keyword evidence="5" id="KW-0808">Transferase</keyword>
<keyword evidence="10 12" id="KW-1133">Transmembrane helix</keyword>
<dbReference type="PROSITE" id="PS50885">
    <property type="entry name" value="HAMP"/>
    <property type="match status" value="1"/>
</dbReference>
<comment type="catalytic activity">
    <reaction evidence="1">
        <text>ATP + protein L-histidine = ADP + protein N-phospho-L-histidine.</text>
        <dbReference type="EC" id="2.7.13.3"/>
    </reaction>
</comment>
<name>A0ABX3MLF6_9RHOB</name>
<evidence type="ECO:0000256" key="7">
    <source>
        <dbReference type="ARBA" id="ARBA00022741"/>
    </source>
</evidence>
<keyword evidence="8" id="KW-0418">Kinase</keyword>
<dbReference type="Gene3D" id="3.30.565.10">
    <property type="entry name" value="Histidine kinase-like ATPase, C-terminal domain"/>
    <property type="match status" value="1"/>
</dbReference>
<evidence type="ECO:0000256" key="2">
    <source>
        <dbReference type="ARBA" id="ARBA00004141"/>
    </source>
</evidence>
<proteinExistence type="predicted"/>
<evidence type="ECO:0000259" key="14">
    <source>
        <dbReference type="PROSITE" id="PS50885"/>
    </source>
</evidence>
<reference evidence="15 16" key="1">
    <citation type="submission" date="2016-11" db="EMBL/GenBank/DDBJ databases">
        <title>A multilocus sequence analysis scheme for characterization of bacteria in the genus Thioclava.</title>
        <authorList>
            <person name="Liu Y."/>
            <person name="Shao Z."/>
        </authorList>
    </citation>
    <scope>NUCLEOTIDE SEQUENCE [LARGE SCALE GENOMIC DNA]</scope>
    <source>
        <strain evidence="15 16">11.10-0-13</strain>
    </source>
</reference>
<dbReference type="InterPro" id="IPR050428">
    <property type="entry name" value="TCS_sensor_his_kinase"/>
</dbReference>
<keyword evidence="7" id="KW-0547">Nucleotide-binding</keyword>
<dbReference type="InterPro" id="IPR013727">
    <property type="entry name" value="2CSK_N"/>
</dbReference>
<keyword evidence="9" id="KW-0067">ATP-binding</keyword>
<keyword evidence="4" id="KW-0597">Phosphoprotein</keyword>
<dbReference type="EC" id="2.7.13.3" evidence="3"/>
<keyword evidence="6 12" id="KW-0812">Transmembrane</keyword>
<gene>
    <name evidence="15" type="ORF">BMG00_17355</name>
</gene>
<feature type="transmembrane region" description="Helical" evidence="12">
    <location>
        <begin position="7"/>
        <end position="26"/>
    </location>
</feature>
<feature type="domain" description="Histidine kinase" evidence="13">
    <location>
        <begin position="236"/>
        <end position="446"/>
    </location>
</feature>
<dbReference type="Gene3D" id="1.10.287.130">
    <property type="match status" value="1"/>
</dbReference>
<organism evidence="15 16">
    <name type="scientific">Thioclava marina</name>
    <dbReference type="NCBI Taxonomy" id="1915077"/>
    <lineage>
        <taxon>Bacteria</taxon>
        <taxon>Pseudomonadati</taxon>
        <taxon>Pseudomonadota</taxon>
        <taxon>Alphaproteobacteria</taxon>
        <taxon>Rhodobacterales</taxon>
        <taxon>Paracoccaceae</taxon>
        <taxon>Thioclava</taxon>
    </lineage>
</organism>
<feature type="transmembrane region" description="Helical" evidence="12">
    <location>
        <begin position="155"/>
        <end position="174"/>
    </location>
</feature>
<evidence type="ECO:0000256" key="5">
    <source>
        <dbReference type="ARBA" id="ARBA00022679"/>
    </source>
</evidence>
<comment type="subcellular location">
    <subcellularLocation>
        <location evidence="2">Membrane</location>
        <topology evidence="2">Multi-pass membrane protein</topology>
    </subcellularLocation>
</comment>
<dbReference type="InterPro" id="IPR005467">
    <property type="entry name" value="His_kinase_dom"/>
</dbReference>
<dbReference type="CDD" id="cd00075">
    <property type="entry name" value="HATPase"/>
    <property type="match status" value="1"/>
</dbReference>
<dbReference type="InterPro" id="IPR003594">
    <property type="entry name" value="HATPase_dom"/>
</dbReference>
<dbReference type="InterPro" id="IPR003660">
    <property type="entry name" value="HAMP_dom"/>
</dbReference>
<evidence type="ECO:0000256" key="3">
    <source>
        <dbReference type="ARBA" id="ARBA00012438"/>
    </source>
</evidence>
<evidence type="ECO:0000256" key="1">
    <source>
        <dbReference type="ARBA" id="ARBA00000085"/>
    </source>
</evidence>
<dbReference type="InterPro" id="IPR036890">
    <property type="entry name" value="HATPase_C_sf"/>
</dbReference>
<evidence type="ECO:0000256" key="6">
    <source>
        <dbReference type="ARBA" id="ARBA00022692"/>
    </source>
</evidence>
<dbReference type="EMBL" id="MPZS01000004">
    <property type="protein sequence ID" value="OOY10923.1"/>
    <property type="molecule type" value="Genomic_DNA"/>
</dbReference>
<evidence type="ECO:0000256" key="11">
    <source>
        <dbReference type="ARBA" id="ARBA00023012"/>
    </source>
</evidence>
<dbReference type="Pfam" id="PF00512">
    <property type="entry name" value="HisKA"/>
    <property type="match status" value="1"/>
</dbReference>
<dbReference type="PANTHER" id="PTHR45436">
    <property type="entry name" value="SENSOR HISTIDINE KINASE YKOH"/>
    <property type="match status" value="1"/>
</dbReference>
<dbReference type="SMART" id="SM00388">
    <property type="entry name" value="HisKA"/>
    <property type="match status" value="1"/>
</dbReference>
<dbReference type="Pfam" id="PF02518">
    <property type="entry name" value="HATPase_c"/>
    <property type="match status" value="1"/>
</dbReference>
<dbReference type="Pfam" id="PF08521">
    <property type="entry name" value="2CSK_N"/>
    <property type="match status" value="1"/>
</dbReference>
<dbReference type="SUPFAM" id="SSF55874">
    <property type="entry name" value="ATPase domain of HSP90 chaperone/DNA topoisomerase II/histidine kinase"/>
    <property type="match status" value="1"/>
</dbReference>